<keyword evidence="2" id="KW-0808">Transferase</keyword>
<keyword evidence="5" id="KW-0547">Nucleotide-binding</keyword>
<gene>
    <name evidence="5" type="ORF">AAW51_2863</name>
</gene>
<dbReference type="Proteomes" id="UP000035352">
    <property type="component" value="Chromosome"/>
</dbReference>
<dbReference type="PANTHER" id="PTHR43397:SF1">
    <property type="entry name" value="ERGOTHIONEINE BIOSYNTHESIS PROTEIN 1"/>
    <property type="match status" value="1"/>
</dbReference>
<keyword evidence="1" id="KW-0489">Methyltransferase</keyword>
<name>A0A0G3BJC5_9BURK</name>
<dbReference type="InterPro" id="IPR019257">
    <property type="entry name" value="MeTrfase_dom"/>
</dbReference>
<dbReference type="InterPro" id="IPR029063">
    <property type="entry name" value="SAM-dependent_MTases_sf"/>
</dbReference>
<dbReference type="InterPro" id="IPR035094">
    <property type="entry name" value="EgtD"/>
</dbReference>
<dbReference type="Pfam" id="PF10017">
    <property type="entry name" value="Methyltransf_33"/>
    <property type="match status" value="1"/>
</dbReference>
<keyword evidence="5" id="KW-0067">ATP-binding</keyword>
<sequence length="347" mass="39267">MEHELQRPHPSTPSAAASMSAPSPAADRPPQWIRIGAVEDPFQRAAELQRGLLERPAHISPKYFYDAQGCALYSAICELVEYYPTRTETAIFERHRDAIARRLPREVQWVDLGCGDGAKSWPWLTSVQARRWVGVDISPEWLSISFTAGARRFPDVEFTGVATDFTRPLDLHAVLEQRPEWPRVFFYPGSSIGNFTPSQALVLLRSVRAHLGRDGRLLIGVDGVKDKAVLEAAYDDAIGVTAAFNRNVLRVVNRELDADFDPRRYTHRACFDGRHSRIEMQLVAQQAHTVHLGGQRRHFEAGEAIVTEYSYKYTRESFSALLQEAGYSHAQHWSDERGWFHVFVAAP</sequence>
<reference evidence="5 6" key="1">
    <citation type="submission" date="2015-05" db="EMBL/GenBank/DDBJ databases">
        <authorList>
            <person name="Tang B."/>
            <person name="Yu Y."/>
        </authorList>
    </citation>
    <scope>NUCLEOTIDE SEQUENCE [LARGE SCALE GENOMIC DNA]</scope>
    <source>
        <strain evidence="5 6">DSM 7029</strain>
    </source>
</reference>
<dbReference type="GO" id="GO:0005524">
    <property type="term" value="F:ATP binding"/>
    <property type="evidence" value="ECO:0007669"/>
    <property type="project" value="UniProtKB-KW"/>
</dbReference>
<evidence type="ECO:0000313" key="6">
    <source>
        <dbReference type="Proteomes" id="UP000035352"/>
    </source>
</evidence>
<organism evidence="5 6">
    <name type="scientific">Caldimonas brevitalea</name>
    <dbReference type="NCBI Taxonomy" id="413882"/>
    <lineage>
        <taxon>Bacteria</taxon>
        <taxon>Pseudomonadati</taxon>
        <taxon>Pseudomonadota</taxon>
        <taxon>Betaproteobacteria</taxon>
        <taxon>Burkholderiales</taxon>
        <taxon>Sphaerotilaceae</taxon>
        <taxon>Caldimonas</taxon>
    </lineage>
</organism>
<protein>
    <submittedName>
        <fullName evidence="5">ABC transporter ATP-binding protein</fullName>
    </submittedName>
</protein>
<evidence type="ECO:0000256" key="1">
    <source>
        <dbReference type="ARBA" id="ARBA00022603"/>
    </source>
</evidence>
<dbReference type="GO" id="GO:0008168">
    <property type="term" value="F:methyltransferase activity"/>
    <property type="evidence" value="ECO:0007669"/>
    <property type="project" value="UniProtKB-KW"/>
</dbReference>
<feature type="region of interest" description="Disordered" evidence="3">
    <location>
        <begin position="1"/>
        <end position="29"/>
    </location>
</feature>
<dbReference type="RefSeq" id="WP_238947597.1">
    <property type="nucleotide sequence ID" value="NZ_CP011371.1"/>
</dbReference>
<evidence type="ECO:0000256" key="2">
    <source>
        <dbReference type="ARBA" id="ARBA00022679"/>
    </source>
</evidence>
<dbReference type="KEGG" id="pbh:AAW51_2863"/>
<accession>A0A0G3BJC5</accession>
<keyword evidence="6" id="KW-1185">Reference proteome</keyword>
<dbReference type="NCBIfam" id="TIGR03438">
    <property type="entry name" value="egtD_ergothio"/>
    <property type="match status" value="1"/>
</dbReference>
<dbReference type="SUPFAM" id="SSF53335">
    <property type="entry name" value="S-adenosyl-L-methionine-dependent methyltransferases"/>
    <property type="match status" value="1"/>
</dbReference>
<dbReference type="InterPro" id="IPR017804">
    <property type="entry name" value="MeTrfase_EgtD-like"/>
</dbReference>
<feature type="compositionally biased region" description="Low complexity" evidence="3">
    <location>
        <begin position="8"/>
        <end position="29"/>
    </location>
</feature>
<dbReference type="InterPro" id="IPR051128">
    <property type="entry name" value="EgtD_Methyltrsf_superfamily"/>
</dbReference>
<evidence type="ECO:0000256" key="3">
    <source>
        <dbReference type="SAM" id="MobiDB-lite"/>
    </source>
</evidence>
<dbReference type="GO" id="GO:0032259">
    <property type="term" value="P:methylation"/>
    <property type="evidence" value="ECO:0007669"/>
    <property type="project" value="UniProtKB-KW"/>
</dbReference>
<dbReference type="PANTHER" id="PTHR43397">
    <property type="entry name" value="ERGOTHIONEINE BIOSYNTHESIS PROTEIN 1"/>
    <property type="match status" value="1"/>
</dbReference>
<dbReference type="PIRSF" id="PIRSF018005">
    <property type="entry name" value="UCP018005"/>
    <property type="match status" value="1"/>
</dbReference>
<dbReference type="AlphaFoldDB" id="A0A0G3BJC5"/>
<proteinExistence type="predicted"/>
<dbReference type="Gene3D" id="3.40.50.150">
    <property type="entry name" value="Vaccinia Virus protein VP39"/>
    <property type="match status" value="1"/>
</dbReference>
<feature type="domain" description="Histidine-specific methyltransferase SAM-dependent" evidence="4">
    <location>
        <begin position="46"/>
        <end position="345"/>
    </location>
</feature>
<dbReference type="STRING" id="413882.AAW51_2863"/>
<evidence type="ECO:0000259" key="4">
    <source>
        <dbReference type="Pfam" id="PF10017"/>
    </source>
</evidence>
<evidence type="ECO:0000313" key="5">
    <source>
        <dbReference type="EMBL" id="AKJ29554.1"/>
    </source>
</evidence>
<dbReference type="PATRIC" id="fig|413882.6.peg.2987"/>
<dbReference type="EMBL" id="CP011371">
    <property type="protein sequence ID" value="AKJ29554.1"/>
    <property type="molecule type" value="Genomic_DNA"/>
</dbReference>